<evidence type="ECO:0000256" key="2">
    <source>
        <dbReference type="ARBA" id="ARBA00022747"/>
    </source>
</evidence>
<dbReference type="Proteomes" id="UP001431656">
    <property type="component" value="Chromosome"/>
</dbReference>
<proteinExistence type="inferred from homology"/>
<accession>A0AAN0KEM7</accession>
<dbReference type="PANTHER" id="PTHR30408:SF12">
    <property type="entry name" value="TYPE I RESTRICTION ENZYME MJAVIII SPECIFICITY SUBUNIT"/>
    <property type="match status" value="1"/>
</dbReference>
<dbReference type="AlphaFoldDB" id="A0AAN0KEM7"/>
<dbReference type="InterPro" id="IPR044946">
    <property type="entry name" value="Restrct_endonuc_typeI_TRD_sf"/>
</dbReference>
<organism evidence="5 6">
    <name type="scientific">Brooklawnia propionicigenes</name>
    <dbReference type="NCBI Taxonomy" id="3041175"/>
    <lineage>
        <taxon>Bacteria</taxon>
        <taxon>Bacillati</taxon>
        <taxon>Actinomycetota</taxon>
        <taxon>Actinomycetes</taxon>
        <taxon>Propionibacteriales</taxon>
        <taxon>Propionibacteriaceae</taxon>
        <taxon>Brooklawnia</taxon>
    </lineage>
</organism>
<evidence type="ECO:0000256" key="1">
    <source>
        <dbReference type="ARBA" id="ARBA00010923"/>
    </source>
</evidence>
<reference evidence="5" key="1">
    <citation type="journal article" date="2024" name="Int. J. Syst. Evol. Microbiol.">
        <title>Brooklawnia propionicigenes sp. nov., a facultatively anaerobic, propionate-producing bacterium isolated from a methanogenic reactor treating waste from cattle farms.</title>
        <authorList>
            <person name="Akita Y."/>
            <person name="Ueki A."/>
            <person name="Tonouchi A."/>
            <person name="Sugawara Y."/>
            <person name="Honma S."/>
            <person name="Kaku N."/>
            <person name="Ueki K."/>
        </authorList>
    </citation>
    <scope>NUCLEOTIDE SEQUENCE</scope>
    <source>
        <strain evidence="5">SH051</strain>
    </source>
</reference>
<dbReference type="InterPro" id="IPR000055">
    <property type="entry name" value="Restrct_endonuc_typeI_TRD"/>
</dbReference>
<dbReference type="GO" id="GO:0009307">
    <property type="term" value="P:DNA restriction-modification system"/>
    <property type="evidence" value="ECO:0007669"/>
    <property type="project" value="UniProtKB-KW"/>
</dbReference>
<keyword evidence="3" id="KW-0238">DNA-binding</keyword>
<comment type="similarity">
    <text evidence="1">Belongs to the type-I restriction system S methylase family.</text>
</comment>
<sequence length="381" mass="41826">MPFWAAATLVSDSEAPLDFQVSLEDMVSSTGRLVEGDLSQYSAKGTPFVEGDVLFGKLRPYLAKHWLADREGTAGGDIHVYRPEADVEPRYLAYIVGSRNFVRFAEAASKGVKMPRAEWMSLREYPVTAHDLGTQRAIADYLDRETGEIDAMIAKMDELAEKLEVRRMSAMQRSTQYADDGARWNVVPTAHLFASIGSGTTPKGSGYYVESGAGVPWVTTSELRENLVTATLQDVTEEAVAAVSSLRVHPRGAIVIAMYGATIGRLGVLGTDATMNQACCAFSSPRDVDPRFFYYTLWGQRDDIIREAAGGGQPNISQGMLRRWRVPHPPVDEQRRIADHLDEVTGKIDAMLAKVAELKSLLIERRAALITDVVTGRKAVA</sequence>
<evidence type="ECO:0000313" key="5">
    <source>
        <dbReference type="EMBL" id="BEH02734.1"/>
    </source>
</evidence>
<name>A0AAN0KEM7_9ACTN</name>
<dbReference type="PANTHER" id="PTHR30408">
    <property type="entry name" value="TYPE-1 RESTRICTION ENZYME ECOKI SPECIFICITY PROTEIN"/>
    <property type="match status" value="1"/>
</dbReference>
<keyword evidence="2" id="KW-0680">Restriction system</keyword>
<evidence type="ECO:0000256" key="3">
    <source>
        <dbReference type="ARBA" id="ARBA00023125"/>
    </source>
</evidence>
<feature type="domain" description="Type I restriction modification DNA specificity" evidence="4">
    <location>
        <begin position="191"/>
        <end position="358"/>
    </location>
</feature>
<dbReference type="CDD" id="cd17280">
    <property type="entry name" value="RMtype1_S_MspEN3ORF6650P_TRD2-CR2_like"/>
    <property type="match status" value="1"/>
</dbReference>
<protein>
    <recommendedName>
        <fullName evidence="4">Type I restriction modification DNA specificity domain-containing protein</fullName>
    </recommendedName>
</protein>
<dbReference type="Pfam" id="PF01420">
    <property type="entry name" value="Methylase_S"/>
    <property type="match status" value="1"/>
</dbReference>
<dbReference type="InterPro" id="IPR052021">
    <property type="entry name" value="Type-I_RS_S_subunit"/>
</dbReference>
<dbReference type="RefSeq" id="WP_286264620.1">
    <property type="nucleotide sequence ID" value="NZ_AP028056.1"/>
</dbReference>
<dbReference type="KEGG" id="broo:brsh051_20150"/>
<dbReference type="EMBL" id="AP028056">
    <property type="protein sequence ID" value="BEH02734.1"/>
    <property type="molecule type" value="Genomic_DNA"/>
</dbReference>
<keyword evidence="6" id="KW-1185">Reference proteome</keyword>
<dbReference type="Gene3D" id="3.90.220.20">
    <property type="entry name" value="DNA methylase specificity domains"/>
    <property type="match status" value="2"/>
</dbReference>
<evidence type="ECO:0000313" key="6">
    <source>
        <dbReference type="Proteomes" id="UP001431656"/>
    </source>
</evidence>
<gene>
    <name evidence="5" type="ORF">brsh051_20150</name>
</gene>
<dbReference type="SUPFAM" id="SSF116734">
    <property type="entry name" value="DNA methylase specificity domain"/>
    <property type="match status" value="2"/>
</dbReference>
<evidence type="ECO:0000259" key="4">
    <source>
        <dbReference type="Pfam" id="PF01420"/>
    </source>
</evidence>
<dbReference type="GO" id="GO:0003677">
    <property type="term" value="F:DNA binding"/>
    <property type="evidence" value="ECO:0007669"/>
    <property type="project" value="UniProtKB-KW"/>
</dbReference>
<dbReference type="REBASE" id="713137">
    <property type="entry name" value="S.Bsp051ORF20160P"/>
</dbReference>